<evidence type="ECO:0000313" key="2">
    <source>
        <dbReference type="Proteomes" id="UP001064048"/>
    </source>
</evidence>
<keyword evidence="2" id="KW-1185">Reference proteome</keyword>
<comment type="caution">
    <text evidence="1">The sequence shown here is derived from an EMBL/GenBank/DDBJ whole genome shotgun (WGS) entry which is preliminary data.</text>
</comment>
<organism evidence="1 2">
    <name type="scientific">Choristoneura fumiferana</name>
    <name type="common">Spruce budworm moth</name>
    <name type="synonym">Archips fumiferana</name>
    <dbReference type="NCBI Taxonomy" id="7141"/>
    <lineage>
        <taxon>Eukaryota</taxon>
        <taxon>Metazoa</taxon>
        <taxon>Ecdysozoa</taxon>
        <taxon>Arthropoda</taxon>
        <taxon>Hexapoda</taxon>
        <taxon>Insecta</taxon>
        <taxon>Pterygota</taxon>
        <taxon>Neoptera</taxon>
        <taxon>Endopterygota</taxon>
        <taxon>Lepidoptera</taxon>
        <taxon>Glossata</taxon>
        <taxon>Ditrysia</taxon>
        <taxon>Tortricoidea</taxon>
        <taxon>Tortricidae</taxon>
        <taxon>Tortricinae</taxon>
        <taxon>Choristoneura</taxon>
    </lineage>
</organism>
<reference evidence="1 2" key="1">
    <citation type="journal article" date="2022" name="Genome Biol. Evol.">
        <title>The Spruce Budworm Genome: Reconstructing the Evolutionary History of Antifreeze Proteins.</title>
        <authorList>
            <person name="Beliveau C."/>
            <person name="Gagne P."/>
            <person name="Picq S."/>
            <person name="Vernygora O."/>
            <person name="Keeling C.I."/>
            <person name="Pinkney K."/>
            <person name="Doucet D."/>
            <person name="Wen F."/>
            <person name="Johnston J.S."/>
            <person name="Maaroufi H."/>
            <person name="Boyle B."/>
            <person name="Laroche J."/>
            <person name="Dewar K."/>
            <person name="Juretic N."/>
            <person name="Blackburn G."/>
            <person name="Nisole A."/>
            <person name="Brunet B."/>
            <person name="Brandao M."/>
            <person name="Lumley L."/>
            <person name="Duan J."/>
            <person name="Quan G."/>
            <person name="Lucarotti C.J."/>
            <person name="Roe A.D."/>
            <person name="Sperling F.A.H."/>
            <person name="Levesque R.C."/>
            <person name="Cusson M."/>
        </authorList>
    </citation>
    <scope>NUCLEOTIDE SEQUENCE [LARGE SCALE GENOMIC DNA]</scope>
    <source>
        <strain evidence="1">Glfc:IPQL:Cfum</strain>
    </source>
</reference>
<sequence>MSVFVDSSDKRLILYCAWKTGIMGGSQSYPGLTEDLLEDYTVLTYLNKGEILHLMKKFYSIDPDKVTANYNHRFGKDDILKAFDVLRTNPFQDRLFRVFSSQNDESFSFEDLLDLYSAMSSECPMEVKAAWAFRIFDLDEDGQISARDISEIIDRLTDSEHKSHYIELSSKKKIADVILKEMQFDHTGSMGLVEFKIVMSRIPEFQNSFYFRI</sequence>
<proteinExistence type="predicted"/>
<dbReference type="Proteomes" id="UP001064048">
    <property type="component" value="Chromosome 14"/>
</dbReference>
<gene>
    <name evidence="1" type="ORF">MSG28_008785</name>
</gene>
<name>A0ACC0J819_CHOFU</name>
<protein>
    <submittedName>
        <fullName evidence="1">Uncharacterized protein</fullName>
    </submittedName>
</protein>
<evidence type="ECO:0000313" key="1">
    <source>
        <dbReference type="EMBL" id="KAI8420244.1"/>
    </source>
</evidence>
<accession>A0ACC0J819</accession>
<dbReference type="EMBL" id="CM046114">
    <property type="protein sequence ID" value="KAI8420244.1"/>
    <property type="molecule type" value="Genomic_DNA"/>
</dbReference>